<name>A0A5E4QVQ1_9NEOP</name>
<keyword evidence="3" id="KW-1185">Reference proteome</keyword>
<reference evidence="2 3" key="1">
    <citation type="submission" date="2017-07" db="EMBL/GenBank/DDBJ databases">
        <authorList>
            <person name="Talla V."/>
            <person name="Backstrom N."/>
        </authorList>
    </citation>
    <scope>NUCLEOTIDE SEQUENCE [LARGE SCALE GENOMIC DNA]</scope>
</reference>
<evidence type="ECO:0000256" key="1">
    <source>
        <dbReference type="SAM" id="MobiDB-lite"/>
    </source>
</evidence>
<organism evidence="2 3">
    <name type="scientific">Leptidea sinapis</name>
    <dbReference type="NCBI Taxonomy" id="189913"/>
    <lineage>
        <taxon>Eukaryota</taxon>
        <taxon>Metazoa</taxon>
        <taxon>Ecdysozoa</taxon>
        <taxon>Arthropoda</taxon>
        <taxon>Hexapoda</taxon>
        <taxon>Insecta</taxon>
        <taxon>Pterygota</taxon>
        <taxon>Neoptera</taxon>
        <taxon>Endopterygota</taxon>
        <taxon>Lepidoptera</taxon>
        <taxon>Glossata</taxon>
        <taxon>Ditrysia</taxon>
        <taxon>Papilionoidea</taxon>
        <taxon>Pieridae</taxon>
        <taxon>Dismorphiinae</taxon>
        <taxon>Leptidea</taxon>
    </lineage>
</organism>
<dbReference type="AlphaFoldDB" id="A0A5E4QVQ1"/>
<evidence type="ECO:0000313" key="2">
    <source>
        <dbReference type="EMBL" id="VVD01793.1"/>
    </source>
</evidence>
<dbReference type="Proteomes" id="UP000324832">
    <property type="component" value="Unassembled WGS sequence"/>
</dbReference>
<accession>A0A5E4QVQ1</accession>
<protein>
    <submittedName>
        <fullName evidence="2">Uncharacterized protein</fullName>
    </submittedName>
</protein>
<sequence>MLATMMFPGTEEEMDMRVPPIQLEDLPEVLLCDGSIDGDAASKRPRTTITAKQLETLKSAYSSSPKPARHKSQGEEIEEGRRPYAMVTVLQIYEEYWRKLTERPAAR</sequence>
<dbReference type="EMBL" id="FZQP02005554">
    <property type="protein sequence ID" value="VVD01793.1"/>
    <property type="molecule type" value="Genomic_DNA"/>
</dbReference>
<evidence type="ECO:0000313" key="3">
    <source>
        <dbReference type="Proteomes" id="UP000324832"/>
    </source>
</evidence>
<feature type="region of interest" description="Disordered" evidence="1">
    <location>
        <begin position="59"/>
        <end position="79"/>
    </location>
</feature>
<proteinExistence type="predicted"/>
<dbReference type="Gene3D" id="1.10.10.60">
    <property type="entry name" value="Homeodomain-like"/>
    <property type="match status" value="1"/>
</dbReference>
<gene>
    <name evidence="2" type="ORF">LSINAPIS_LOCUS12133</name>
</gene>